<name>A0ABN2F6Z2_9ACTN</name>
<organism evidence="2 3">
    <name type="scientific">Nonomuraea maheshkhaliensis</name>
    <dbReference type="NCBI Taxonomy" id="419590"/>
    <lineage>
        <taxon>Bacteria</taxon>
        <taxon>Bacillati</taxon>
        <taxon>Actinomycetota</taxon>
        <taxon>Actinomycetes</taxon>
        <taxon>Streptosporangiales</taxon>
        <taxon>Streptosporangiaceae</taxon>
        <taxon>Nonomuraea</taxon>
    </lineage>
</organism>
<dbReference type="SUPFAM" id="SSF46785">
    <property type="entry name" value="Winged helix' DNA-binding domain"/>
    <property type="match status" value="1"/>
</dbReference>
<protein>
    <submittedName>
        <fullName evidence="2">Winged helix-turn-helix domain-containing protein</fullName>
    </submittedName>
</protein>
<dbReference type="RefSeq" id="WP_346105524.1">
    <property type="nucleotide sequence ID" value="NZ_BAAAMU010000020.1"/>
</dbReference>
<dbReference type="InterPro" id="IPR051011">
    <property type="entry name" value="Metal_resp_trans_reg"/>
</dbReference>
<dbReference type="EMBL" id="BAAAMU010000020">
    <property type="protein sequence ID" value="GAA1633103.1"/>
    <property type="molecule type" value="Genomic_DNA"/>
</dbReference>
<proteinExistence type="predicted"/>
<dbReference type="PANTHER" id="PTHR43132">
    <property type="entry name" value="ARSENICAL RESISTANCE OPERON REPRESSOR ARSR-RELATED"/>
    <property type="match status" value="1"/>
</dbReference>
<dbReference type="CDD" id="cd00090">
    <property type="entry name" value="HTH_ARSR"/>
    <property type="match status" value="1"/>
</dbReference>
<gene>
    <name evidence="2" type="ORF">GCM10009733_032530</name>
</gene>
<dbReference type="InterPro" id="IPR036388">
    <property type="entry name" value="WH-like_DNA-bd_sf"/>
</dbReference>
<dbReference type="InterPro" id="IPR011991">
    <property type="entry name" value="ArsR-like_HTH"/>
</dbReference>
<comment type="caution">
    <text evidence="2">The sequence shown here is derived from an EMBL/GenBank/DDBJ whole genome shotgun (WGS) entry which is preliminary data.</text>
</comment>
<accession>A0ABN2F6Z2</accession>
<evidence type="ECO:0000313" key="2">
    <source>
        <dbReference type="EMBL" id="GAA1633103.1"/>
    </source>
</evidence>
<dbReference type="Pfam" id="PF19361">
    <property type="entry name" value="DUF5937"/>
    <property type="match status" value="1"/>
</dbReference>
<evidence type="ECO:0000313" key="3">
    <source>
        <dbReference type="Proteomes" id="UP001500064"/>
    </source>
</evidence>
<dbReference type="InterPro" id="IPR045981">
    <property type="entry name" value="DUF5937"/>
</dbReference>
<dbReference type="Pfam" id="PF12840">
    <property type="entry name" value="HTH_20"/>
    <property type="match status" value="1"/>
</dbReference>
<evidence type="ECO:0000259" key="1">
    <source>
        <dbReference type="Pfam" id="PF19361"/>
    </source>
</evidence>
<dbReference type="Proteomes" id="UP001500064">
    <property type="component" value="Unassembled WGS sequence"/>
</dbReference>
<dbReference type="PANTHER" id="PTHR43132:SF8">
    <property type="entry name" value="HTH-TYPE TRANSCRIPTIONAL REGULATOR KMTR"/>
    <property type="match status" value="1"/>
</dbReference>
<reference evidence="2 3" key="1">
    <citation type="journal article" date="2019" name="Int. J. Syst. Evol. Microbiol.">
        <title>The Global Catalogue of Microorganisms (GCM) 10K type strain sequencing project: providing services to taxonomists for standard genome sequencing and annotation.</title>
        <authorList>
            <consortium name="The Broad Institute Genomics Platform"/>
            <consortium name="The Broad Institute Genome Sequencing Center for Infectious Disease"/>
            <person name="Wu L."/>
            <person name="Ma J."/>
        </authorList>
    </citation>
    <scope>NUCLEOTIDE SEQUENCE [LARGE SCALE GENOMIC DNA]</scope>
    <source>
        <strain evidence="2 3">JCM 13929</strain>
    </source>
</reference>
<feature type="domain" description="DUF5937" evidence="1">
    <location>
        <begin position="67"/>
        <end position="181"/>
    </location>
</feature>
<keyword evidence="3" id="KW-1185">Reference proteome</keyword>
<dbReference type="InterPro" id="IPR036390">
    <property type="entry name" value="WH_DNA-bd_sf"/>
</dbReference>
<dbReference type="Gene3D" id="1.10.10.10">
    <property type="entry name" value="Winged helix-like DNA-binding domain superfamily/Winged helix DNA-binding domain"/>
    <property type="match status" value="1"/>
</dbReference>
<sequence length="279" mass="30222">MNTLLLPLAPRRPYFPDFLTPIEAQMGEESGLQAFLDTPRQRLRDEVELLRRSSGLHSAVMEDLACGDAQAVRQLGRAAIGYCRAVLTPHWAEADRALAEERAVMARHLVTSGIEHVLANLAPTVRWRPPVLEIDYPAGLNRVIHLRGRGLTLIPSYFCRGDPIALVDPRLPPVLAYPVPRRNAPGAPGGDPLVALLGQTRADILRCIALAPGCSTSELARDAGVSLSTASKHAHVLRQAALIASVRHANLMLHHATELGTRLVRSSHALGEIAQARPA</sequence>